<feature type="domain" description="Mur ligase central" evidence="8">
    <location>
        <begin position="60"/>
        <end position="280"/>
    </location>
</feature>
<evidence type="ECO:0000313" key="9">
    <source>
        <dbReference type="EMBL" id="SVA08682.1"/>
    </source>
</evidence>
<keyword evidence="4" id="KW-0547">Nucleotide-binding</keyword>
<evidence type="ECO:0000256" key="2">
    <source>
        <dbReference type="ARBA" id="ARBA00022598"/>
    </source>
</evidence>
<dbReference type="GO" id="GO:0004326">
    <property type="term" value="F:tetrahydrofolylpolyglutamate synthase activity"/>
    <property type="evidence" value="ECO:0007669"/>
    <property type="project" value="InterPro"/>
</dbReference>
<evidence type="ECO:0000259" key="8">
    <source>
        <dbReference type="Pfam" id="PF08245"/>
    </source>
</evidence>
<dbReference type="PANTHER" id="PTHR11136:SF0">
    <property type="entry name" value="DIHYDROFOLATE SYNTHETASE-RELATED"/>
    <property type="match status" value="1"/>
</dbReference>
<keyword evidence="2" id="KW-0436">Ligase</keyword>
<dbReference type="Gene3D" id="3.90.190.20">
    <property type="entry name" value="Mur ligase, C-terminal domain"/>
    <property type="match status" value="1"/>
</dbReference>
<dbReference type="EMBL" id="UINC01003717">
    <property type="protein sequence ID" value="SVA08682.1"/>
    <property type="molecule type" value="Genomic_DNA"/>
</dbReference>
<evidence type="ECO:0000256" key="5">
    <source>
        <dbReference type="ARBA" id="ARBA00022840"/>
    </source>
</evidence>
<dbReference type="GO" id="GO:0005737">
    <property type="term" value="C:cytoplasm"/>
    <property type="evidence" value="ECO:0007669"/>
    <property type="project" value="TreeGrafter"/>
</dbReference>
<evidence type="ECO:0000256" key="4">
    <source>
        <dbReference type="ARBA" id="ARBA00022741"/>
    </source>
</evidence>
<dbReference type="PIRSF" id="PIRSF001563">
    <property type="entry name" value="Folylpolyglu_synth"/>
    <property type="match status" value="1"/>
</dbReference>
<proteinExistence type="inferred from homology"/>
<evidence type="ECO:0000256" key="6">
    <source>
        <dbReference type="ARBA" id="ARBA00022842"/>
    </source>
</evidence>
<dbReference type="AlphaFoldDB" id="A0A381SXF3"/>
<dbReference type="NCBIfam" id="TIGR01499">
    <property type="entry name" value="folC"/>
    <property type="match status" value="1"/>
</dbReference>
<dbReference type="Pfam" id="PF02875">
    <property type="entry name" value="Mur_ligase_C"/>
    <property type="match status" value="1"/>
</dbReference>
<name>A0A381SXF3_9ZZZZ</name>
<dbReference type="InterPro" id="IPR036565">
    <property type="entry name" value="Mur-like_cat_sf"/>
</dbReference>
<reference evidence="9" key="1">
    <citation type="submission" date="2018-05" db="EMBL/GenBank/DDBJ databases">
        <authorList>
            <person name="Lanie J.A."/>
            <person name="Ng W.-L."/>
            <person name="Kazmierczak K.M."/>
            <person name="Andrzejewski T.M."/>
            <person name="Davidsen T.M."/>
            <person name="Wayne K.J."/>
            <person name="Tettelin H."/>
            <person name="Glass J.I."/>
            <person name="Rusch D."/>
            <person name="Podicherti R."/>
            <person name="Tsui H.-C.T."/>
            <person name="Winkler M.E."/>
        </authorList>
    </citation>
    <scope>NUCLEOTIDE SEQUENCE</scope>
</reference>
<evidence type="ECO:0000259" key="7">
    <source>
        <dbReference type="Pfam" id="PF02875"/>
    </source>
</evidence>
<dbReference type="SUPFAM" id="SSF53623">
    <property type="entry name" value="MurD-like peptide ligases, catalytic domain"/>
    <property type="match status" value="1"/>
</dbReference>
<gene>
    <name evidence="9" type="ORF">METZ01_LOCUS61536</name>
</gene>
<comment type="similarity">
    <text evidence="1">Belongs to the folylpolyglutamate synthase family.</text>
</comment>
<keyword evidence="5" id="KW-0067">ATP-binding</keyword>
<dbReference type="InterPro" id="IPR001645">
    <property type="entry name" value="Folylpolyglutamate_synth"/>
</dbReference>
<dbReference type="InterPro" id="IPR004101">
    <property type="entry name" value="Mur_ligase_C"/>
</dbReference>
<dbReference type="SUPFAM" id="SSF53244">
    <property type="entry name" value="MurD-like peptide ligases, peptide-binding domain"/>
    <property type="match status" value="1"/>
</dbReference>
<dbReference type="GO" id="GO:0046872">
    <property type="term" value="F:metal ion binding"/>
    <property type="evidence" value="ECO:0007669"/>
    <property type="project" value="UniProtKB-KW"/>
</dbReference>
<dbReference type="InterPro" id="IPR013221">
    <property type="entry name" value="Mur_ligase_cen"/>
</dbReference>
<feature type="domain" description="Mur ligase C-terminal" evidence="7">
    <location>
        <begin position="304"/>
        <end position="425"/>
    </location>
</feature>
<keyword evidence="3" id="KW-0479">Metal-binding</keyword>
<organism evidence="9">
    <name type="scientific">marine metagenome</name>
    <dbReference type="NCBI Taxonomy" id="408172"/>
    <lineage>
        <taxon>unclassified sequences</taxon>
        <taxon>metagenomes</taxon>
        <taxon>ecological metagenomes</taxon>
    </lineage>
</organism>
<dbReference type="InterPro" id="IPR036615">
    <property type="entry name" value="Mur_ligase_C_dom_sf"/>
</dbReference>
<dbReference type="Gene3D" id="3.40.1190.10">
    <property type="entry name" value="Mur-like, catalytic domain"/>
    <property type="match status" value="1"/>
</dbReference>
<dbReference type="PANTHER" id="PTHR11136">
    <property type="entry name" value="FOLYLPOLYGLUTAMATE SYNTHASE-RELATED"/>
    <property type="match status" value="1"/>
</dbReference>
<evidence type="ECO:0000256" key="3">
    <source>
        <dbReference type="ARBA" id="ARBA00022723"/>
    </source>
</evidence>
<feature type="non-terminal residue" evidence="9">
    <location>
        <position position="1"/>
    </location>
</feature>
<keyword evidence="6" id="KW-0460">Magnesium</keyword>
<accession>A0A381SXF3</accession>
<dbReference type="GO" id="GO:0008841">
    <property type="term" value="F:dihydrofolate synthase activity"/>
    <property type="evidence" value="ECO:0007669"/>
    <property type="project" value="TreeGrafter"/>
</dbReference>
<evidence type="ECO:0008006" key="10">
    <source>
        <dbReference type="Google" id="ProtNLM"/>
    </source>
</evidence>
<evidence type="ECO:0000256" key="1">
    <source>
        <dbReference type="ARBA" id="ARBA00008276"/>
    </source>
</evidence>
<dbReference type="Pfam" id="PF08245">
    <property type="entry name" value="Mur_ligase_M"/>
    <property type="match status" value="1"/>
</dbReference>
<sequence length="448" mass="46866">VTGPVGWPPVDDYAGALRFLGGFVNLEASAGRIHGLSLDAMRGLVGAMGDPQHDVRAIHVTGTNGKGSVSSMVGAILGAAGLRVGCYASPHVDTVRERLTVDGRLIGEEEFVELVADLERYAGVAPARPSYFELLTAAALLWFSNEAVDAAVVEVGLLGRYDATNVVDSAVSVITNIGRDHTDGTGNWRRDVSSEKAGIIRPGRPLVLGETSIELLDVFAAESPDPLLLQGTDFGVGGVEQAVGGQLLEVWTPSGWHEEVYLPMYGDHQADNAALALMAAEAFLDAPLGTEVVAEGLASVRVPGRLEVVATEPLVVLDGAHNQDAARALVAAVPTVFPTGRRILVVGTLGPREPAEFFDELVALGPDLVVACTAPSSRAVPAADLAALARERRMEVETVPDAVDAVRLAVATAEEADLILVTGSFYVLSAARTALGEEDIPDDDVFDS</sequence>
<dbReference type="GO" id="GO:0005524">
    <property type="term" value="F:ATP binding"/>
    <property type="evidence" value="ECO:0007669"/>
    <property type="project" value="UniProtKB-KW"/>
</dbReference>
<protein>
    <recommendedName>
        <fullName evidence="10">Mur ligase central domain-containing protein</fullName>
    </recommendedName>
</protein>